<keyword evidence="2 3" id="KW-0040">ANK repeat</keyword>
<evidence type="ECO:0000313" key="6">
    <source>
        <dbReference type="Proteomes" id="UP000698800"/>
    </source>
</evidence>
<keyword evidence="1" id="KW-0677">Repeat</keyword>
<accession>A0A9P8HZW9</accession>
<feature type="repeat" description="ANK" evidence="3">
    <location>
        <begin position="535"/>
        <end position="567"/>
    </location>
</feature>
<evidence type="ECO:0000256" key="4">
    <source>
        <dbReference type="SAM" id="MobiDB-lite"/>
    </source>
</evidence>
<evidence type="ECO:0000256" key="3">
    <source>
        <dbReference type="PROSITE-ProRule" id="PRU00023"/>
    </source>
</evidence>
<dbReference type="PRINTS" id="PR01415">
    <property type="entry name" value="ANKYRIN"/>
</dbReference>
<comment type="caution">
    <text evidence="5">The sequence shown here is derived from an EMBL/GenBank/DDBJ whole genome shotgun (WGS) entry which is preliminary data.</text>
</comment>
<dbReference type="Gene3D" id="1.25.40.20">
    <property type="entry name" value="Ankyrin repeat-containing domain"/>
    <property type="match status" value="4"/>
</dbReference>
<organism evidence="5 6">
    <name type="scientific">Glutinoglossum americanum</name>
    <dbReference type="NCBI Taxonomy" id="1670608"/>
    <lineage>
        <taxon>Eukaryota</taxon>
        <taxon>Fungi</taxon>
        <taxon>Dikarya</taxon>
        <taxon>Ascomycota</taxon>
        <taxon>Pezizomycotina</taxon>
        <taxon>Geoglossomycetes</taxon>
        <taxon>Geoglossales</taxon>
        <taxon>Geoglossaceae</taxon>
        <taxon>Glutinoglossum</taxon>
    </lineage>
</organism>
<feature type="repeat" description="ANK" evidence="3">
    <location>
        <begin position="501"/>
        <end position="534"/>
    </location>
</feature>
<name>A0A9P8HZW9_9PEZI</name>
<gene>
    <name evidence="5" type="ORF">FGG08_005657</name>
</gene>
<dbReference type="InterPro" id="IPR051165">
    <property type="entry name" value="Multifunctional_ANK_Repeat"/>
</dbReference>
<dbReference type="Pfam" id="PF12796">
    <property type="entry name" value="Ank_2"/>
    <property type="match status" value="6"/>
</dbReference>
<feature type="repeat" description="ANK" evidence="3">
    <location>
        <begin position="626"/>
        <end position="658"/>
    </location>
</feature>
<feature type="region of interest" description="Disordered" evidence="4">
    <location>
        <begin position="192"/>
        <end position="222"/>
    </location>
</feature>
<evidence type="ECO:0000256" key="2">
    <source>
        <dbReference type="ARBA" id="ARBA00023043"/>
    </source>
</evidence>
<reference evidence="5" key="1">
    <citation type="submission" date="2021-03" db="EMBL/GenBank/DDBJ databases">
        <title>Comparative genomics and phylogenomic investigation of the class Geoglossomycetes provide insights into ecological specialization and systematics.</title>
        <authorList>
            <person name="Melie T."/>
            <person name="Pirro S."/>
            <person name="Miller A.N."/>
            <person name="Quandt A."/>
        </authorList>
    </citation>
    <scope>NUCLEOTIDE SEQUENCE</scope>
    <source>
        <strain evidence="5">GBOQ0MN5Z8</strain>
    </source>
</reference>
<feature type="repeat" description="ANK" evidence="3">
    <location>
        <begin position="808"/>
        <end position="840"/>
    </location>
</feature>
<feature type="compositionally biased region" description="Basic and acidic residues" evidence="4">
    <location>
        <begin position="343"/>
        <end position="356"/>
    </location>
</feature>
<dbReference type="PANTHER" id="PTHR24123:SF33">
    <property type="entry name" value="PROTEIN HOS4"/>
    <property type="match status" value="1"/>
</dbReference>
<dbReference type="OrthoDB" id="194358at2759"/>
<evidence type="ECO:0000313" key="5">
    <source>
        <dbReference type="EMBL" id="KAH0537558.1"/>
    </source>
</evidence>
<evidence type="ECO:0000256" key="1">
    <source>
        <dbReference type="ARBA" id="ARBA00022737"/>
    </source>
</evidence>
<dbReference type="AlphaFoldDB" id="A0A9P8HZW9"/>
<feature type="compositionally biased region" description="Basic and acidic residues" evidence="4">
    <location>
        <begin position="192"/>
        <end position="203"/>
    </location>
</feature>
<dbReference type="EMBL" id="JAGHQL010000140">
    <property type="protein sequence ID" value="KAH0537558.1"/>
    <property type="molecule type" value="Genomic_DNA"/>
</dbReference>
<sequence length="1111" mass="120313">MAEISSILGVAGAGIKLSLVLYEMASDIGSAGRDVNAIAGEMSLFSQGSVKVLRMVDKSLKGASVQFGSPVILEANAVLPSLVSQCQIIYKEANGLLDVLKPLMGESPFRKLGRVRWLFQKSRVQVLRGMLDSLKATVSLLVSTVDLEIAKRSKESDKAIEDLEAELKTFMKLAELKNKELDEVLNAAALAKEGDTKKPEKGSSHTRTLNPPISQITLMSDEDPESWYRAPALSRRPTRTVLNLARAVAVTPAAVTPSVHKPPPLKVDESVHATSDGDALNDEGKRGLKPTTGGTGEPEIPPLQDEGLLESLADQTHGPGHGQNNAVTAGKENLPESETELEICSKGRPLQDERPKLPKRIPKHSSGADTASLQKTLITAVAAQKHKFVEQLLDRGVSPDTGPENNVVIEATYHKDIATLKLLLEFGADPNAKATNGGTPLRCACQFNHEAEAKILLEYGADPNVSAPDWTPLPWALDGSKENIVRLLLQYGADPDLIMHNGETGLVYACDRNVLPGLVQEILDHGADPNVKNARGLTALYAACNRNHPEIVNILLSKGADPNLAGPELPVLAALHYPACLVLLISAIADIHTYKGLMERATFYNLVDAVKLLLDAGVDPNEKYQEVYSPITTAIRDNHPEIFSLLLSRGADPNLKGQDIPLAMAVKRPELLKQLIAGGADISRYKGLVERAVYHNSIESVEFLLDVGADPNERYDELWSPLTTAIRDDHPEIISLLLSRGADPNLEGQGVPLAMAVKRPELLKQLIAGGADISRYKGLIERAVYHNSIESVEFLLDAGVDPNEKRDEFWSPLTTAIRDDHPEVISLLLSRGADPNLKGQDVPLAMAVKRPELLKQLIAGGADISRYKGLIERAVYHNSIESVEFLLDAGVDPNEKRDEFWSPLTTAIRDDHPEIISLLLSRGADPNLEGQGVPLVVAIGKPALLKQLIAGSADVSKCKGLLELAVYHHCIESIQILLEAGAPIDEKRLDRYSPLTTAIRDNHIDIISLLLSRGADLNSPGEGLPITQAARFADPERLRIVLDAGADVNKQYNGRSALMQACESNAMENVKLLLRRGADVDAVDNGGDTAMDIAAKNGHDEIFMLFLDRVA</sequence>
<feature type="repeat" description="ANK" evidence="3">
    <location>
        <begin position="436"/>
        <end position="468"/>
    </location>
</feature>
<proteinExistence type="predicted"/>
<dbReference type="SMART" id="SM00248">
    <property type="entry name" value="ANK"/>
    <property type="match status" value="19"/>
</dbReference>
<feature type="repeat" description="ANK" evidence="3">
    <location>
        <begin position="717"/>
        <end position="749"/>
    </location>
</feature>
<protein>
    <submittedName>
        <fullName evidence="5">Uncharacterized protein</fullName>
    </submittedName>
</protein>
<feature type="repeat" description="ANK" evidence="3">
    <location>
        <begin position="990"/>
        <end position="1022"/>
    </location>
</feature>
<dbReference type="InterPro" id="IPR002110">
    <property type="entry name" value="Ankyrin_rpt"/>
</dbReference>
<dbReference type="Pfam" id="PF13637">
    <property type="entry name" value="Ank_4"/>
    <property type="match status" value="1"/>
</dbReference>
<dbReference type="PROSITE" id="PS50088">
    <property type="entry name" value="ANK_REPEAT"/>
    <property type="match status" value="10"/>
</dbReference>
<dbReference type="InterPro" id="IPR036770">
    <property type="entry name" value="Ankyrin_rpt-contain_sf"/>
</dbReference>
<dbReference type="SUPFAM" id="SSF48403">
    <property type="entry name" value="Ankyrin repeat"/>
    <property type="match status" value="3"/>
</dbReference>
<keyword evidence="6" id="KW-1185">Reference proteome</keyword>
<dbReference type="Pfam" id="PF13606">
    <property type="entry name" value="Ank_3"/>
    <property type="match status" value="1"/>
</dbReference>
<dbReference type="PROSITE" id="PS50297">
    <property type="entry name" value="ANK_REP_REGION"/>
    <property type="match status" value="8"/>
</dbReference>
<feature type="repeat" description="ANK" evidence="3">
    <location>
        <begin position="1053"/>
        <end position="1085"/>
    </location>
</feature>
<feature type="region of interest" description="Disordered" evidence="4">
    <location>
        <begin position="253"/>
        <end position="370"/>
    </location>
</feature>
<feature type="compositionally biased region" description="Polar residues" evidence="4">
    <location>
        <begin position="205"/>
        <end position="218"/>
    </location>
</feature>
<dbReference type="PANTHER" id="PTHR24123">
    <property type="entry name" value="ANKYRIN REPEAT-CONTAINING"/>
    <property type="match status" value="1"/>
</dbReference>
<feature type="repeat" description="ANK" evidence="3">
    <location>
        <begin position="468"/>
        <end position="500"/>
    </location>
</feature>
<dbReference type="Proteomes" id="UP000698800">
    <property type="component" value="Unassembled WGS sequence"/>
</dbReference>
<feature type="repeat" description="ANK" evidence="3">
    <location>
        <begin position="899"/>
        <end position="931"/>
    </location>
</feature>